<dbReference type="PANTHER" id="PTHR48055:SF57">
    <property type="entry name" value="PROTEIN KINASE DOMAIN-CONTAINING PROTEIN"/>
    <property type="match status" value="1"/>
</dbReference>
<dbReference type="Gene3D" id="1.10.510.10">
    <property type="entry name" value="Transferase(Phosphotransferase) domain 1"/>
    <property type="match status" value="1"/>
</dbReference>
<dbReference type="SUPFAM" id="SSF56219">
    <property type="entry name" value="DNase I-like"/>
    <property type="match status" value="1"/>
</dbReference>
<dbReference type="InterPro" id="IPR000719">
    <property type="entry name" value="Prot_kinase_dom"/>
</dbReference>
<evidence type="ECO:0000256" key="5">
    <source>
        <dbReference type="ARBA" id="ARBA00022840"/>
    </source>
</evidence>
<dbReference type="Gene3D" id="3.30.420.10">
    <property type="entry name" value="Ribonuclease H-like superfamily/Ribonuclease H"/>
    <property type="match status" value="1"/>
</dbReference>
<dbReference type="InterPro" id="IPR044730">
    <property type="entry name" value="RNase_H-like_dom_plant"/>
</dbReference>
<dbReference type="Pfam" id="PF07714">
    <property type="entry name" value="PK_Tyr_Ser-Thr"/>
    <property type="match status" value="1"/>
</dbReference>
<dbReference type="PROSITE" id="PS00108">
    <property type="entry name" value="PROTEIN_KINASE_ST"/>
    <property type="match status" value="1"/>
</dbReference>
<accession>A0ABQ8HWL9</accession>
<dbReference type="SMART" id="SM00220">
    <property type="entry name" value="S_TKc"/>
    <property type="match status" value="1"/>
</dbReference>
<dbReference type="Pfam" id="PF14111">
    <property type="entry name" value="DUF4283"/>
    <property type="match status" value="1"/>
</dbReference>
<dbReference type="Pfam" id="PF13456">
    <property type="entry name" value="RVT_3"/>
    <property type="match status" value="1"/>
</dbReference>
<dbReference type="InterPro" id="IPR036397">
    <property type="entry name" value="RNaseH_sf"/>
</dbReference>
<feature type="region of interest" description="Disordered" evidence="7">
    <location>
        <begin position="347"/>
        <end position="387"/>
    </location>
</feature>
<dbReference type="InterPro" id="IPR017441">
    <property type="entry name" value="Protein_kinase_ATP_BS"/>
</dbReference>
<evidence type="ECO:0000313" key="10">
    <source>
        <dbReference type="EMBL" id="KAH7568757.1"/>
    </source>
</evidence>
<dbReference type="InterPro" id="IPR000477">
    <property type="entry name" value="RT_dom"/>
</dbReference>
<dbReference type="PROSITE" id="PS00107">
    <property type="entry name" value="PROTEIN_KINASE_ATP"/>
    <property type="match status" value="1"/>
</dbReference>
<dbReference type="InterPro" id="IPR011009">
    <property type="entry name" value="Kinase-like_dom_sf"/>
</dbReference>
<dbReference type="PROSITE" id="PS50011">
    <property type="entry name" value="PROTEIN_KINASE_DOM"/>
    <property type="match status" value="1"/>
</dbReference>
<dbReference type="SUPFAM" id="SSF53098">
    <property type="entry name" value="Ribonuclease H-like"/>
    <property type="match status" value="1"/>
</dbReference>
<keyword evidence="4" id="KW-0418">Kinase</keyword>
<name>A0ABQ8HWL9_9ROSI</name>
<dbReference type="InterPro" id="IPR026960">
    <property type="entry name" value="RVT-Znf"/>
</dbReference>
<keyword evidence="2" id="KW-0808">Transferase</keyword>
<dbReference type="EMBL" id="JAFEMO010000006">
    <property type="protein sequence ID" value="KAH7568757.1"/>
    <property type="molecule type" value="Genomic_DNA"/>
</dbReference>
<dbReference type="InterPro" id="IPR036691">
    <property type="entry name" value="Endo/exonu/phosph_ase_sf"/>
</dbReference>
<dbReference type="InterPro" id="IPR051564">
    <property type="entry name" value="LRR_receptor-like_kinase"/>
</dbReference>
<evidence type="ECO:0000259" key="8">
    <source>
        <dbReference type="PROSITE" id="PS50011"/>
    </source>
</evidence>
<evidence type="ECO:0000313" key="11">
    <source>
        <dbReference type="Proteomes" id="UP000827721"/>
    </source>
</evidence>
<dbReference type="InterPro" id="IPR008271">
    <property type="entry name" value="Ser/Thr_kinase_AS"/>
</dbReference>
<dbReference type="Gene3D" id="3.60.10.10">
    <property type="entry name" value="Endonuclease/exonuclease/phosphatase"/>
    <property type="match status" value="1"/>
</dbReference>
<feature type="region of interest" description="Disordered" evidence="7">
    <location>
        <begin position="610"/>
        <end position="654"/>
    </location>
</feature>
<organism evidence="10 11">
    <name type="scientific">Xanthoceras sorbifolium</name>
    <dbReference type="NCBI Taxonomy" id="99658"/>
    <lineage>
        <taxon>Eukaryota</taxon>
        <taxon>Viridiplantae</taxon>
        <taxon>Streptophyta</taxon>
        <taxon>Embryophyta</taxon>
        <taxon>Tracheophyta</taxon>
        <taxon>Spermatophyta</taxon>
        <taxon>Magnoliopsida</taxon>
        <taxon>eudicotyledons</taxon>
        <taxon>Gunneridae</taxon>
        <taxon>Pentapetalae</taxon>
        <taxon>rosids</taxon>
        <taxon>malvids</taxon>
        <taxon>Sapindales</taxon>
        <taxon>Sapindaceae</taxon>
        <taxon>Xanthoceroideae</taxon>
        <taxon>Xanthoceras</taxon>
    </lineage>
</organism>
<dbReference type="Pfam" id="PF00078">
    <property type="entry name" value="RVT_1"/>
    <property type="match status" value="1"/>
</dbReference>
<sequence length="1735" mass="196109">MKTNSLDREDVSTLASWRRIPYDGLYRAANGFDESNLLGTGGFGSVCKGKLLDGKDIAIKVFNLQLERALKSFDDECEVMSKIYHRNLVKIVRCCSNWDFKALVLEYMPNGSLEKWLYSHNYFLDILQRLNIMIDVASALEYLHHGYRTPIVHSDIKPSNVMLDEDMVAHVGEFGIAKLLGEEDYMTQTHTLAAVGYMAPEYGSEGIVSVRRNVYSFGILLMETFTRKKPTDNMFEEGISLKCWVQKALPQSVNEVADANLLGEENLTSTKDCISSILELAVDCSEDLPKRRLEIINVLRSLVNIRTRFQKSLDPSPELAQQLSKVVQATPKLPPISLDLSATMRERQSEGWQCGSGPESLPWTNPGGGQQLPSARNHQNGDHPSFPMTEHLVFSIQHPPKKMVEGLGGGANPEIHYKRARSDCEDLSTMPPKERVDNFKTKLPGERILATGRDLELKSKLCKPWANALILKIMGRSHSLNFMIQKLTQKWSLVGQWQLTDLEYGYFVARFQFVVDLEYILTGGPWMVTHQYLVVQRCWFPLEAGSYMKVDGRIIRIEYENLSMVCFTCVGGSGDSVWAVDDGFIWMKWQEWVRWKNKFQREDLARKEKDRTVGKSSAKVHISTRPPVEERSGTSKATETSIKQRPIVKKSSSSKLVGGNGSRFDVLSEQMVEERAKLFEGIKWLSRQKEVVLDPNPKDDMEDVCEDSEVLQSLHNDVLNSDMTNKEKMGATSGAGKKSLIKTLSDFRKIYRFEVLAVLEPRISGPRALSVANKVGFSSKFIVDADGFSGGLWLLWNSASVSLEVVTSSRHTITFVTAEANKCSVATVVYANPSCGFRDRINANCLVDLGFVGQKFTWMVKRGVNDNIWCRLDRAVCSIDLRIMFPEGFIRHLLRINSDHCPIVLNLHSAHIPNNSLKPFRFEAMWASHADYSGFVLNCWNRNVGSFSEKLKAFAANLKDWNRDSFGCIFRRKRVLLAIILGIQKSLSSNYNSNLVSLECGDRNTKFFYLSTMIRRRRNKIEGLWDVNGDWVDDKFGLKRIAYDYFKSLFSYKNASFDYTNLPALFPTIDDIFKESICRGISEEEPLCRMDLVNMVTNSFRLVHFPLELNQTFIALIPKIPSPLEMANFRPISLYNTAYKIISKIIVSRLRVVMADLEVFHKFRVSKSKKGFLAWNIDLAKAYDKIQWDFIENVLLEQAGSMKLCLDRFCGSSGQEVSNSKSRVFYSSLVRDGDARALASICGSPITNDLGKLDKVNRNFLWGHTVNRKTVHLVNWGTVCTPKGNGGLGIKSTKLMNQSLLAKAGWRILQGEKGVWSQLLICKYLNNANLLIPSGDKSVCSSTWKGIKFGTKLLSSGINWRIGNSNSVHFWIDVWASDCGSLVNHASVVLNDTLLSEKVKDYVWNFIWKLKLSPKVLTFLWSILHGKILTNDHRRTRCLTTDSSCPRCCSGLESIDHLLRGWRYSVGIWNQVSAGFSSATTFSDNFISWIYTNLKNTASLVGDAPWYVVFALTIWYIWKWRCCKVFDINFVIPVNCHIPIFMYVKEWWNSMGTRGNFKEPSLRLISWIPSVESCVKLNVDGSLRASDSSITAAGVLRNHETCWKRGSIIKIGVGSIMEAELWGLYEGLKFAWTSGFKSIVVESDSKDVVSLVNTGPCVNHPYFNLADACCSLMKANWACSIVHIFREANRLADVLAGLGHDLALGVHALETIPPQATLIFEDDRRNLAMARLVPD</sequence>
<evidence type="ECO:0000256" key="2">
    <source>
        <dbReference type="ARBA" id="ARBA00022679"/>
    </source>
</evidence>
<keyword evidence="1" id="KW-0723">Serine/threonine-protein kinase</keyword>
<dbReference type="Pfam" id="PF13966">
    <property type="entry name" value="zf-RVT"/>
    <property type="match status" value="1"/>
</dbReference>
<feature type="binding site" evidence="6">
    <location>
        <position position="71"/>
    </location>
    <ligand>
        <name>ATP</name>
        <dbReference type="ChEBI" id="CHEBI:30616"/>
    </ligand>
</feature>
<evidence type="ECO:0000256" key="1">
    <source>
        <dbReference type="ARBA" id="ARBA00022527"/>
    </source>
</evidence>
<dbReference type="Proteomes" id="UP000827721">
    <property type="component" value="Unassembled WGS sequence"/>
</dbReference>
<feature type="compositionally biased region" description="Polar residues" evidence="7">
    <location>
        <begin position="634"/>
        <end position="643"/>
    </location>
</feature>
<reference evidence="10 11" key="1">
    <citation type="submission" date="2021-02" db="EMBL/GenBank/DDBJ databases">
        <title>Plant Genome Project.</title>
        <authorList>
            <person name="Zhang R.-G."/>
        </authorList>
    </citation>
    <scope>NUCLEOTIDE SEQUENCE [LARGE SCALE GENOMIC DNA]</scope>
    <source>
        <tissue evidence="10">Leaves</tissue>
    </source>
</reference>
<dbReference type="InterPro" id="IPR001245">
    <property type="entry name" value="Ser-Thr/Tyr_kinase_cat_dom"/>
</dbReference>
<evidence type="ECO:0000256" key="3">
    <source>
        <dbReference type="ARBA" id="ARBA00022741"/>
    </source>
</evidence>
<proteinExistence type="predicted"/>
<evidence type="ECO:0000259" key="9">
    <source>
        <dbReference type="PROSITE" id="PS50879"/>
    </source>
</evidence>
<keyword evidence="5 6" id="KW-0067">ATP-binding</keyword>
<keyword evidence="3 6" id="KW-0547">Nucleotide-binding</keyword>
<evidence type="ECO:0000256" key="7">
    <source>
        <dbReference type="SAM" id="MobiDB-lite"/>
    </source>
</evidence>
<dbReference type="Gene3D" id="3.30.200.20">
    <property type="entry name" value="Phosphorylase Kinase, domain 1"/>
    <property type="match status" value="1"/>
</dbReference>
<evidence type="ECO:0000256" key="4">
    <source>
        <dbReference type="ARBA" id="ARBA00022777"/>
    </source>
</evidence>
<dbReference type="InterPro" id="IPR025558">
    <property type="entry name" value="DUF4283"/>
</dbReference>
<dbReference type="CDD" id="cd06222">
    <property type="entry name" value="RNase_H_like"/>
    <property type="match status" value="1"/>
</dbReference>
<dbReference type="InterPro" id="IPR002156">
    <property type="entry name" value="RNaseH_domain"/>
</dbReference>
<keyword evidence="11" id="KW-1185">Reference proteome</keyword>
<evidence type="ECO:0000256" key="6">
    <source>
        <dbReference type="PROSITE-ProRule" id="PRU10141"/>
    </source>
</evidence>
<feature type="domain" description="Protein kinase" evidence="8">
    <location>
        <begin position="32"/>
        <end position="309"/>
    </location>
</feature>
<comment type="caution">
    <text evidence="10">The sequence shown here is derived from an EMBL/GenBank/DDBJ whole genome shotgun (WGS) entry which is preliminary data.</text>
</comment>
<feature type="domain" description="RNase H type-1" evidence="9">
    <location>
        <begin position="1571"/>
        <end position="1701"/>
    </location>
</feature>
<gene>
    <name evidence="10" type="ORF">JRO89_XS06G0045300</name>
</gene>
<dbReference type="PROSITE" id="PS50879">
    <property type="entry name" value="RNASE_H_1"/>
    <property type="match status" value="1"/>
</dbReference>
<dbReference type="SUPFAM" id="SSF56112">
    <property type="entry name" value="Protein kinase-like (PK-like)"/>
    <property type="match status" value="1"/>
</dbReference>
<dbReference type="InterPro" id="IPR012337">
    <property type="entry name" value="RNaseH-like_sf"/>
</dbReference>
<dbReference type="PANTHER" id="PTHR48055">
    <property type="entry name" value="LEUCINE-RICH REPEAT RECEPTOR PROTEIN KINASE EMS1"/>
    <property type="match status" value="1"/>
</dbReference>
<protein>
    <submittedName>
        <fullName evidence="10">Uncharacterized protein</fullName>
    </submittedName>
</protein>